<name>E6PET1_9ZZZZ</name>
<protein>
    <recommendedName>
        <fullName evidence="2">DUF4399 domain-containing protein</fullName>
    </recommendedName>
</protein>
<dbReference type="EMBL" id="CABL01000005">
    <property type="protein sequence ID" value="CBH74967.1"/>
    <property type="molecule type" value="Genomic_DNA"/>
</dbReference>
<evidence type="ECO:0000313" key="1">
    <source>
        <dbReference type="EMBL" id="CBH74967.1"/>
    </source>
</evidence>
<evidence type="ECO:0008006" key="2">
    <source>
        <dbReference type="Google" id="ProtNLM"/>
    </source>
</evidence>
<accession>E6PET1</accession>
<reference evidence="1" key="1">
    <citation type="submission" date="2009-10" db="EMBL/GenBank/DDBJ databases">
        <title>Diversity of trophic interactions inside an arsenic-rich microbial ecosystem.</title>
        <authorList>
            <person name="Bertin P.N."/>
            <person name="Heinrich-Salmeron A."/>
            <person name="Pelletier E."/>
            <person name="Goulhen-Chollet F."/>
            <person name="Arsene-Ploetze F."/>
            <person name="Gallien S."/>
            <person name="Calteau A."/>
            <person name="Vallenet D."/>
            <person name="Casiot C."/>
            <person name="Chane-Woon-Ming B."/>
            <person name="Giloteaux L."/>
            <person name="Barakat M."/>
            <person name="Bonnefoy V."/>
            <person name="Bruneel O."/>
            <person name="Chandler M."/>
            <person name="Cleiss J."/>
            <person name="Duran R."/>
            <person name="Elbaz-Poulichet F."/>
            <person name="Fonknechten N."/>
            <person name="Lauga B."/>
            <person name="Mornico D."/>
            <person name="Ortet P."/>
            <person name="Schaeffer C."/>
            <person name="Siguier P."/>
            <person name="Alexander Thil Smith A."/>
            <person name="Van Dorsselaer A."/>
            <person name="Weissenbach J."/>
            <person name="Medigue C."/>
            <person name="Le Paslier D."/>
        </authorList>
    </citation>
    <scope>NUCLEOTIDE SEQUENCE</scope>
</reference>
<organism evidence="1">
    <name type="scientific">mine drainage metagenome</name>
    <dbReference type="NCBI Taxonomy" id="410659"/>
    <lineage>
        <taxon>unclassified sequences</taxon>
        <taxon>metagenomes</taxon>
        <taxon>ecological metagenomes</taxon>
    </lineage>
</organism>
<proteinExistence type="predicted"/>
<dbReference type="AlphaFoldDB" id="E6PET1"/>
<comment type="caution">
    <text evidence="1">The sequence shown here is derived from an EMBL/GenBank/DDBJ whole genome shotgun (WGS) entry which is preliminary data.</text>
</comment>
<sequence length="260" mass="27787">MDRRFRCASSFTIIASHNYRLECTNIGKTNVPMGEGHYHVMVDGMDMAHLVGPFCSKSIQIPGRGLAAGRHTITVVLATDAHSMASMPTSVSFNYQPVGTKPLPAPVRSGKPTVTVLSPRNGASVGKHFTLALNVQNFHLACSLEGKRDIAGWGHVHVMVQQDGETSATPATPLLSMMKTPMGMKAGQMMMKATGMSHTALTSMLVMSMPGMVGMPCSTHIPIDLSSWRSGPATVLVLLANDDHMPTMDAAPAVLHVNIR</sequence>
<gene>
    <name evidence="1" type="ORF">CARN1_0142</name>
</gene>